<sequence length="216" mass="23304">MSSVNGVGASNASAQAQANKAESSEKTEEKKLSGYDASRMNKQKLNAAIMENQLKLSAGEDDNSMKLLYKTALEGINKELEAEFGPNAAEKIKNSGVDTSPQATADRIVGFATAFYQKYAEQNPDMPEEERLDKFLALVGGGVDKGFEDARSVLDGLGVLNGKIAEDIDSTYSLIQDGFAKFREMILNPDKTTEDQDISESVAANTGSELRFSVKV</sequence>
<dbReference type="EMBL" id="RRCF01000004">
    <property type="protein sequence ID" value="RRJ19772.1"/>
    <property type="molecule type" value="Genomic_DNA"/>
</dbReference>
<feature type="compositionally biased region" description="Basic and acidic residues" evidence="1">
    <location>
        <begin position="22"/>
        <end position="33"/>
    </location>
</feature>
<feature type="region of interest" description="Disordered" evidence="1">
    <location>
        <begin position="1"/>
        <end position="38"/>
    </location>
</feature>
<name>A0A3P3QEY1_9GAMM</name>
<dbReference type="Pfam" id="PF18433">
    <property type="entry name" value="DUF5610"/>
    <property type="match status" value="1"/>
</dbReference>
<dbReference type="OrthoDB" id="7366224at2"/>
<accession>A0A3P3QEY1</accession>
<protein>
    <recommendedName>
        <fullName evidence="2">DUF5610 domain-containing protein</fullName>
    </recommendedName>
</protein>
<feature type="compositionally biased region" description="Low complexity" evidence="1">
    <location>
        <begin position="9"/>
        <end position="21"/>
    </location>
</feature>
<gene>
    <name evidence="3" type="ORF">EIK76_15180</name>
</gene>
<evidence type="ECO:0000313" key="4">
    <source>
        <dbReference type="Proteomes" id="UP000276260"/>
    </source>
</evidence>
<dbReference type="Proteomes" id="UP000276260">
    <property type="component" value="Unassembled WGS sequence"/>
</dbReference>
<dbReference type="AlphaFoldDB" id="A0A3P3QEY1"/>
<proteinExistence type="predicted"/>
<reference evidence="3 4" key="1">
    <citation type="submission" date="2018-11" db="EMBL/GenBank/DDBJ databases">
        <title>Draft genome analysis of Rheinheimera mesophila isolated from an industrial waste site.</title>
        <authorList>
            <person name="Yu Q."/>
            <person name="Qi Y."/>
            <person name="Zhang H."/>
            <person name="Lu Y."/>
            <person name="Pu J."/>
        </authorList>
    </citation>
    <scope>NUCLEOTIDE SEQUENCE [LARGE SCALE GENOMIC DNA]</scope>
    <source>
        <strain evidence="3 4">IITR13</strain>
    </source>
</reference>
<dbReference type="InterPro" id="IPR041651">
    <property type="entry name" value="DUF5610"/>
</dbReference>
<dbReference type="RefSeq" id="WP_046520740.1">
    <property type="nucleotide sequence ID" value="NZ_LAVS01000086.1"/>
</dbReference>
<comment type="caution">
    <text evidence="3">The sequence shown here is derived from an EMBL/GenBank/DDBJ whole genome shotgun (WGS) entry which is preliminary data.</text>
</comment>
<feature type="domain" description="DUF5610" evidence="2">
    <location>
        <begin position="63"/>
        <end position="182"/>
    </location>
</feature>
<keyword evidence="4" id="KW-1185">Reference proteome</keyword>
<organism evidence="3 4">
    <name type="scientific">Rheinheimera mesophila</name>
    <dbReference type="NCBI Taxonomy" id="1547515"/>
    <lineage>
        <taxon>Bacteria</taxon>
        <taxon>Pseudomonadati</taxon>
        <taxon>Pseudomonadota</taxon>
        <taxon>Gammaproteobacteria</taxon>
        <taxon>Chromatiales</taxon>
        <taxon>Chromatiaceae</taxon>
        <taxon>Rheinheimera</taxon>
    </lineage>
</organism>
<evidence type="ECO:0000313" key="3">
    <source>
        <dbReference type="EMBL" id="RRJ19772.1"/>
    </source>
</evidence>
<evidence type="ECO:0000259" key="2">
    <source>
        <dbReference type="Pfam" id="PF18433"/>
    </source>
</evidence>
<evidence type="ECO:0000256" key="1">
    <source>
        <dbReference type="SAM" id="MobiDB-lite"/>
    </source>
</evidence>
<dbReference type="Gene3D" id="1.10.132.90">
    <property type="match status" value="1"/>
</dbReference>